<comment type="subcellular location">
    <subcellularLocation>
        <location evidence="1">Cell membrane</location>
        <topology evidence="1">Multi-pass membrane protein</topology>
    </subcellularLocation>
</comment>
<evidence type="ECO:0000256" key="1">
    <source>
        <dbReference type="ARBA" id="ARBA00004651"/>
    </source>
</evidence>
<protein>
    <recommendedName>
        <fullName evidence="7">Polysaccharide chain length determinant N-terminal domain-containing protein</fullName>
    </recommendedName>
</protein>
<dbReference type="GO" id="GO:0005886">
    <property type="term" value="C:plasma membrane"/>
    <property type="evidence" value="ECO:0007669"/>
    <property type="project" value="UniProtKB-SubCell"/>
</dbReference>
<dbReference type="InterPro" id="IPR050445">
    <property type="entry name" value="Bact_polysacc_biosynth/exp"/>
</dbReference>
<dbReference type="AlphaFoldDB" id="A0A284VP10"/>
<reference evidence="9" key="1">
    <citation type="submission" date="2017-06" db="EMBL/GenBank/DDBJ databases">
        <authorList>
            <person name="Cremers G."/>
        </authorList>
    </citation>
    <scope>NUCLEOTIDE SEQUENCE [LARGE SCALE GENOMIC DNA]</scope>
</reference>
<dbReference type="PANTHER" id="PTHR32309:SF13">
    <property type="entry name" value="FERRIC ENTEROBACTIN TRANSPORT PROTEIN FEPE"/>
    <property type="match status" value="1"/>
</dbReference>
<organism evidence="8 9">
    <name type="scientific">Candidatus Methanoperedens nitratireducens</name>
    <dbReference type="NCBI Taxonomy" id="1392998"/>
    <lineage>
        <taxon>Archaea</taxon>
        <taxon>Methanobacteriati</taxon>
        <taxon>Methanobacteriota</taxon>
        <taxon>Stenosarchaea group</taxon>
        <taxon>Methanomicrobia</taxon>
        <taxon>Methanosarcinales</taxon>
        <taxon>ANME-2 cluster</taxon>
        <taxon>Candidatus Methanoperedentaceae</taxon>
        <taxon>Candidatus Methanoperedens</taxon>
    </lineage>
</organism>
<gene>
    <name evidence="8" type="ORF">MNV_210050</name>
</gene>
<evidence type="ECO:0000256" key="2">
    <source>
        <dbReference type="ARBA" id="ARBA00022475"/>
    </source>
</evidence>
<dbReference type="InterPro" id="IPR003856">
    <property type="entry name" value="LPS_length_determ_N"/>
</dbReference>
<accession>A0A284VP10</accession>
<evidence type="ECO:0000256" key="6">
    <source>
        <dbReference type="SAM" id="Phobius"/>
    </source>
</evidence>
<dbReference type="Proteomes" id="UP000218615">
    <property type="component" value="Unassembled WGS sequence"/>
</dbReference>
<dbReference type="PANTHER" id="PTHR32309">
    <property type="entry name" value="TYROSINE-PROTEIN KINASE"/>
    <property type="match status" value="1"/>
</dbReference>
<keyword evidence="5 6" id="KW-0472">Membrane</keyword>
<feature type="transmembrane region" description="Helical" evidence="6">
    <location>
        <begin position="280"/>
        <end position="299"/>
    </location>
</feature>
<dbReference type="RefSeq" id="WP_096205497.1">
    <property type="nucleotide sequence ID" value="NZ_FZMP01000124.1"/>
</dbReference>
<evidence type="ECO:0000256" key="4">
    <source>
        <dbReference type="ARBA" id="ARBA00022989"/>
    </source>
</evidence>
<keyword evidence="3 6" id="KW-0812">Transmembrane</keyword>
<evidence type="ECO:0000259" key="7">
    <source>
        <dbReference type="Pfam" id="PF02706"/>
    </source>
</evidence>
<dbReference type="GO" id="GO:0004713">
    <property type="term" value="F:protein tyrosine kinase activity"/>
    <property type="evidence" value="ECO:0007669"/>
    <property type="project" value="TreeGrafter"/>
</dbReference>
<evidence type="ECO:0000256" key="3">
    <source>
        <dbReference type="ARBA" id="ARBA00022692"/>
    </source>
</evidence>
<feature type="transmembrane region" description="Helical" evidence="6">
    <location>
        <begin position="20"/>
        <end position="40"/>
    </location>
</feature>
<keyword evidence="2" id="KW-1003">Cell membrane</keyword>
<sequence length="309" mass="34332">MEEDEISLRDYIKVVRKEKILIASIFLVAIIAAAIFSFSIPNEYSSEAKLSYISNDKIPLTDAVELLQSQTIIQKVVSQEGGASQGDALSMLGNLKVENIKSTNKILIQLKGNNPDTMKRYFEQYVNVAINEVNRISSGKSQSDYSRLENLSTVYTKQRNEVSTEMKRKLIEDADLELRRLENLTGITERLGDTDRQLDLAFKISDLKEIKNGRTSSSAAQQMISDDPELSLLNSKLSSIDARLVDLETKKLELENLDTTTVKLISPPTDPVITGPRRTLNIAIAAVLGLFIGIFAAFFKNYMEGSASG</sequence>
<evidence type="ECO:0000313" key="9">
    <source>
        <dbReference type="Proteomes" id="UP000218615"/>
    </source>
</evidence>
<evidence type="ECO:0000256" key="5">
    <source>
        <dbReference type="ARBA" id="ARBA00023136"/>
    </source>
</evidence>
<evidence type="ECO:0000313" key="8">
    <source>
        <dbReference type="EMBL" id="SNQ60943.1"/>
    </source>
</evidence>
<name>A0A284VP10_9EURY</name>
<proteinExistence type="predicted"/>
<keyword evidence="9" id="KW-1185">Reference proteome</keyword>
<keyword evidence="4 6" id="KW-1133">Transmembrane helix</keyword>
<feature type="domain" description="Polysaccharide chain length determinant N-terminal" evidence="7">
    <location>
        <begin position="4"/>
        <end position="79"/>
    </location>
</feature>
<dbReference type="EMBL" id="FZMP01000124">
    <property type="protein sequence ID" value="SNQ60943.1"/>
    <property type="molecule type" value="Genomic_DNA"/>
</dbReference>
<dbReference type="Pfam" id="PF02706">
    <property type="entry name" value="Wzz"/>
    <property type="match status" value="1"/>
</dbReference>